<accession>A0A1I3Z895</accession>
<keyword evidence="5" id="KW-0547">Nucleotide-binding</keyword>
<evidence type="ECO:0000256" key="5">
    <source>
        <dbReference type="ARBA" id="ARBA00022741"/>
    </source>
</evidence>
<evidence type="ECO:0000256" key="6">
    <source>
        <dbReference type="ARBA" id="ARBA00022840"/>
    </source>
</evidence>
<dbReference type="InterPro" id="IPR003439">
    <property type="entry name" value="ABC_transporter-like_ATP-bd"/>
</dbReference>
<name>A0A1I3Z895_9ACTN</name>
<feature type="domain" description="ABC transporter" evidence="10">
    <location>
        <begin position="343"/>
        <end position="569"/>
    </location>
</feature>
<feature type="transmembrane region" description="Helical" evidence="9">
    <location>
        <begin position="59"/>
        <end position="82"/>
    </location>
</feature>
<dbReference type="InterPro" id="IPR001851">
    <property type="entry name" value="ABC_transp_permease"/>
</dbReference>
<reference evidence="12" key="1">
    <citation type="submission" date="2016-10" db="EMBL/GenBank/DDBJ databases">
        <authorList>
            <person name="Varghese N."/>
            <person name="Submissions S."/>
        </authorList>
    </citation>
    <scope>NUCLEOTIDE SEQUENCE [LARGE SCALE GENOMIC DNA]</scope>
    <source>
        <strain evidence="12">DSM 45317</strain>
    </source>
</reference>
<dbReference type="GO" id="GO:0005886">
    <property type="term" value="C:plasma membrane"/>
    <property type="evidence" value="ECO:0007669"/>
    <property type="project" value="UniProtKB-SubCell"/>
</dbReference>
<dbReference type="RefSeq" id="WP_091320553.1">
    <property type="nucleotide sequence ID" value="NZ_FOSW01000001.1"/>
</dbReference>
<dbReference type="GO" id="GO:0016887">
    <property type="term" value="F:ATP hydrolysis activity"/>
    <property type="evidence" value="ECO:0007669"/>
    <property type="project" value="InterPro"/>
</dbReference>
<gene>
    <name evidence="11" type="ORF">SAMN04488085_101395</name>
</gene>
<keyword evidence="6" id="KW-0067">ATP-binding</keyword>
<dbReference type="Pfam" id="PF02653">
    <property type="entry name" value="BPD_transp_2"/>
    <property type="match status" value="1"/>
</dbReference>
<protein>
    <submittedName>
        <fullName evidence="11">Branched-chain amino acid transport system permease protein</fullName>
    </submittedName>
</protein>
<dbReference type="EMBL" id="FOSW01000001">
    <property type="protein sequence ID" value="SFK39911.1"/>
    <property type="molecule type" value="Genomic_DNA"/>
</dbReference>
<dbReference type="GO" id="GO:0005524">
    <property type="term" value="F:ATP binding"/>
    <property type="evidence" value="ECO:0007669"/>
    <property type="project" value="UniProtKB-KW"/>
</dbReference>
<dbReference type="InterPro" id="IPR051120">
    <property type="entry name" value="ABC_AA/LPS_Transport"/>
</dbReference>
<feature type="transmembrane region" description="Helical" evidence="9">
    <location>
        <begin position="158"/>
        <end position="178"/>
    </location>
</feature>
<feature type="transmembrane region" description="Helical" evidence="9">
    <location>
        <begin position="281"/>
        <end position="298"/>
    </location>
</feature>
<dbReference type="Proteomes" id="UP000199152">
    <property type="component" value="Unassembled WGS sequence"/>
</dbReference>
<keyword evidence="2" id="KW-0813">Transport</keyword>
<feature type="transmembrane region" description="Helical" evidence="9">
    <location>
        <begin position="35"/>
        <end position="52"/>
    </location>
</feature>
<dbReference type="Pfam" id="PF00005">
    <property type="entry name" value="ABC_tran"/>
    <property type="match status" value="1"/>
</dbReference>
<dbReference type="Gene3D" id="3.40.50.300">
    <property type="entry name" value="P-loop containing nucleotide triphosphate hydrolases"/>
    <property type="match status" value="1"/>
</dbReference>
<proteinExistence type="predicted"/>
<dbReference type="PROSITE" id="PS50893">
    <property type="entry name" value="ABC_TRANSPORTER_2"/>
    <property type="match status" value="1"/>
</dbReference>
<evidence type="ECO:0000256" key="9">
    <source>
        <dbReference type="SAM" id="Phobius"/>
    </source>
</evidence>
<feature type="transmembrane region" description="Helical" evidence="9">
    <location>
        <begin position="245"/>
        <end position="269"/>
    </location>
</feature>
<keyword evidence="7 9" id="KW-1133">Transmembrane helix</keyword>
<dbReference type="InterPro" id="IPR027417">
    <property type="entry name" value="P-loop_NTPase"/>
</dbReference>
<dbReference type="PANTHER" id="PTHR45772">
    <property type="entry name" value="CONSERVED COMPONENT OF ABC TRANSPORTER FOR NATURAL AMINO ACIDS-RELATED"/>
    <property type="match status" value="1"/>
</dbReference>
<keyword evidence="3" id="KW-1003">Cell membrane</keyword>
<evidence type="ECO:0000256" key="2">
    <source>
        <dbReference type="ARBA" id="ARBA00022448"/>
    </source>
</evidence>
<dbReference type="SMART" id="SM00382">
    <property type="entry name" value="AAA"/>
    <property type="match status" value="1"/>
</dbReference>
<evidence type="ECO:0000313" key="12">
    <source>
        <dbReference type="Proteomes" id="UP000199152"/>
    </source>
</evidence>
<sequence>MISALRQRVGAGHAAALAAAVLALAAAPFVLLPYPLALLTLALVYGLFAFGLDVAWGRAGVVSIGHAAFFGLGAYGSAIAAAHDVPMVLGGTAGVAAAVVVAVLVGLAGLGRRAMPATMAVLTLAMTLVMSQGARSWTSLTNGTNGLVVFTGDGVVGTYYRTAAIVLGTVVLVWLVVLRGRLGRRFLAIRADQQRAEHLGIDPRRVKTTALAVSGAVSAVAGAIAAPVMGLVSPSAAGIVLSTEVLVWLAVGGLGTISGAFLGAGLVTLGEQTLGDVLGSWYLLLMGVLFLVVVRFAPEGLAGLARTLLRRPVREKAAGGAVLAGPAGPARALPPVDGAAPAVSAQDVEKDFGPVPVIKGIDLRVGSGEVICLIGPNGAGKSTFLGVLAGEHLPERGRVQLAGHDVTGWAPHERARLGLGRLFQVPSVFLDLTPAQNLAIARAEAVQPPVALPLYDRFLEADAAPARELSLADRRALELAMVLSWGPRILLLDEPAAGLSHEDSIALARTLRDVAERTGCTLVAVEHDMEIVRELADRVVVLADGRILVEGSMEEVSAHDEVRRAYLGVA</sequence>
<dbReference type="SUPFAM" id="SSF52540">
    <property type="entry name" value="P-loop containing nucleoside triphosphate hydrolases"/>
    <property type="match status" value="1"/>
</dbReference>
<evidence type="ECO:0000256" key="8">
    <source>
        <dbReference type="ARBA" id="ARBA00023136"/>
    </source>
</evidence>
<dbReference type="InParanoid" id="A0A1I3Z895"/>
<dbReference type="InterPro" id="IPR003593">
    <property type="entry name" value="AAA+_ATPase"/>
</dbReference>
<evidence type="ECO:0000256" key="1">
    <source>
        <dbReference type="ARBA" id="ARBA00004651"/>
    </source>
</evidence>
<feature type="transmembrane region" description="Helical" evidence="9">
    <location>
        <begin position="88"/>
        <end position="110"/>
    </location>
</feature>
<dbReference type="InterPro" id="IPR043428">
    <property type="entry name" value="LivM-like"/>
</dbReference>
<keyword evidence="8 9" id="KW-0472">Membrane</keyword>
<evidence type="ECO:0000259" key="10">
    <source>
        <dbReference type="PROSITE" id="PS50893"/>
    </source>
</evidence>
<dbReference type="OrthoDB" id="9805514at2"/>
<evidence type="ECO:0000256" key="7">
    <source>
        <dbReference type="ARBA" id="ARBA00022989"/>
    </source>
</evidence>
<evidence type="ECO:0000256" key="3">
    <source>
        <dbReference type="ARBA" id="ARBA00022475"/>
    </source>
</evidence>
<feature type="transmembrane region" description="Helical" evidence="9">
    <location>
        <begin position="210"/>
        <end position="233"/>
    </location>
</feature>
<dbReference type="STRING" id="504800.SAMN04488085_101395"/>
<evidence type="ECO:0000256" key="4">
    <source>
        <dbReference type="ARBA" id="ARBA00022692"/>
    </source>
</evidence>
<organism evidence="11 12">
    <name type="scientific">Geodermatophilus ruber</name>
    <dbReference type="NCBI Taxonomy" id="504800"/>
    <lineage>
        <taxon>Bacteria</taxon>
        <taxon>Bacillati</taxon>
        <taxon>Actinomycetota</taxon>
        <taxon>Actinomycetes</taxon>
        <taxon>Geodermatophilales</taxon>
        <taxon>Geodermatophilaceae</taxon>
        <taxon>Geodermatophilus</taxon>
    </lineage>
</organism>
<evidence type="ECO:0000313" key="11">
    <source>
        <dbReference type="EMBL" id="SFK39911.1"/>
    </source>
</evidence>
<dbReference type="AlphaFoldDB" id="A0A1I3Z895"/>
<feature type="transmembrane region" description="Helical" evidence="9">
    <location>
        <begin position="117"/>
        <end position="138"/>
    </location>
</feature>
<keyword evidence="4 9" id="KW-0812">Transmembrane</keyword>
<dbReference type="CDD" id="cd06581">
    <property type="entry name" value="TM_PBP1_LivM_like"/>
    <property type="match status" value="1"/>
</dbReference>
<comment type="subcellular location">
    <subcellularLocation>
        <location evidence="1">Cell membrane</location>
        <topology evidence="1">Multi-pass membrane protein</topology>
    </subcellularLocation>
</comment>
<keyword evidence="12" id="KW-1185">Reference proteome</keyword>
<dbReference type="GO" id="GO:0015658">
    <property type="term" value="F:branched-chain amino acid transmembrane transporter activity"/>
    <property type="evidence" value="ECO:0007669"/>
    <property type="project" value="InterPro"/>
</dbReference>